<evidence type="ECO:0000256" key="2">
    <source>
        <dbReference type="ARBA" id="ARBA00023015"/>
    </source>
</evidence>
<keyword evidence="7" id="KW-1185">Reference proteome</keyword>
<dbReference type="Pfam" id="PF03466">
    <property type="entry name" value="LysR_substrate"/>
    <property type="match status" value="1"/>
</dbReference>
<name>C9KP40_9FIRM</name>
<proteinExistence type="inferred from homology"/>
<dbReference type="InterPro" id="IPR036390">
    <property type="entry name" value="WH_DNA-bd_sf"/>
</dbReference>
<sequence length="312" mass="35056">MKNTERGGAQMELDIRVLKYFLAIAKAGNMTQAAKDLHITQPTLSRQIADMEKDLGTELFVRKRRHLTLSDSGFLFQQRAKEIVALADKARREIAEQEERIGGIVTIDCVESVASRLLPETMSAFSRDYPLVCYELYSADGNDIREKIDRGSIDLGILLEPVETAKYDFLRLPFYERWGIALRENSPLANKEALTTEDIQGLPLIIPRRTIVIEEIARWLGMEADSLNIVASHNLPTNGLLLVQQGIGCLICVQGSLAIRPPQGIRFVPLAPERITGHVLAWKKNHAFSTATTRFLQFIQSRYNNSAPPIFP</sequence>
<feature type="domain" description="HTH lysR-type" evidence="5">
    <location>
        <begin position="13"/>
        <end position="70"/>
    </location>
</feature>
<dbReference type="GO" id="GO:0003677">
    <property type="term" value="F:DNA binding"/>
    <property type="evidence" value="ECO:0007669"/>
    <property type="project" value="UniProtKB-KW"/>
</dbReference>
<dbReference type="PANTHER" id="PTHR30419">
    <property type="entry name" value="HTH-TYPE TRANSCRIPTIONAL REGULATOR YBHD"/>
    <property type="match status" value="1"/>
</dbReference>
<dbReference type="PROSITE" id="PS50931">
    <property type="entry name" value="HTH_LYSR"/>
    <property type="match status" value="1"/>
</dbReference>
<dbReference type="PATRIC" id="fig|500635.8.peg.1671"/>
<dbReference type="EMBL" id="ABWK02000020">
    <property type="protein sequence ID" value="EEX67995.1"/>
    <property type="molecule type" value="Genomic_DNA"/>
</dbReference>
<dbReference type="HOGENOM" id="CLU_039613_6_2_9"/>
<comment type="caution">
    <text evidence="6">The sequence shown here is derived from an EMBL/GenBank/DDBJ whole genome shotgun (WGS) entry which is preliminary data.</text>
</comment>
<reference evidence="6" key="1">
    <citation type="submission" date="2009-09" db="EMBL/GenBank/DDBJ databases">
        <authorList>
            <person name="Weinstock G."/>
            <person name="Sodergren E."/>
            <person name="Clifton S."/>
            <person name="Fulton L."/>
            <person name="Fulton B."/>
            <person name="Courtney L."/>
            <person name="Fronick C."/>
            <person name="Harrison M."/>
            <person name="Strong C."/>
            <person name="Farmer C."/>
            <person name="Delahaunty K."/>
            <person name="Markovic C."/>
            <person name="Hall O."/>
            <person name="Minx P."/>
            <person name="Tomlinson C."/>
            <person name="Mitreva M."/>
            <person name="Nelson J."/>
            <person name="Hou S."/>
            <person name="Wollam A."/>
            <person name="Pepin K.H."/>
            <person name="Johnson M."/>
            <person name="Bhonagiri V."/>
            <person name="Nash W.E."/>
            <person name="Warren W."/>
            <person name="Chinwalla A."/>
            <person name="Mardis E.R."/>
            <person name="Wilson R.K."/>
        </authorList>
    </citation>
    <scope>NUCLEOTIDE SEQUENCE [LARGE SCALE GENOMIC DNA]</scope>
    <source>
        <strain evidence="6">DSM 20544</strain>
    </source>
</reference>
<dbReference type="eggNOG" id="COG0583">
    <property type="taxonomic scope" value="Bacteria"/>
</dbReference>
<dbReference type="Gene3D" id="1.10.10.10">
    <property type="entry name" value="Winged helix-like DNA-binding domain superfamily/Winged helix DNA-binding domain"/>
    <property type="match status" value="1"/>
</dbReference>
<dbReference type="PANTHER" id="PTHR30419:SF8">
    <property type="entry name" value="NITROGEN ASSIMILATION TRANSCRIPTIONAL ACTIVATOR-RELATED"/>
    <property type="match status" value="1"/>
</dbReference>
<protein>
    <submittedName>
        <fullName evidence="6">LysR substrate binding domain protein</fullName>
    </submittedName>
</protein>
<dbReference type="PRINTS" id="PR00039">
    <property type="entry name" value="HTHLYSR"/>
</dbReference>
<evidence type="ECO:0000313" key="7">
    <source>
        <dbReference type="Proteomes" id="UP000003671"/>
    </source>
</evidence>
<dbReference type="GO" id="GO:0003700">
    <property type="term" value="F:DNA-binding transcription factor activity"/>
    <property type="evidence" value="ECO:0007669"/>
    <property type="project" value="InterPro"/>
</dbReference>
<evidence type="ECO:0000256" key="1">
    <source>
        <dbReference type="ARBA" id="ARBA00009437"/>
    </source>
</evidence>
<dbReference type="CDD" id="cd05466">
    <property type="entry name" value="PBP2_LTTR_substrate"/>
    <property type="match status" value="1"/>
</dbReference>
<keyword evidence="3" id="KW-0238">DNA-binding</keyword>
<dbReference type="SUPFAM" id="SSF46785">
    <property type="entry name" value="Winged helix' DNA-binding domain"/>
    <property type="match status" value="1"/>
</dbReference>
<dbReference type="GO" id="GO:0005829">
    <property type="term" value="C:cytosol"/>
    <property type="evidence" value="ECO:0007669"/>
    <property type="project" value="TreeGrafter"/>
</dbReference>
<keyword evidence="2" id="KW-0805">Transcription regulation</keyword>
<evidence type="ECO:0000313" key="6">
    <source>
        <dbReference type="EMBL" id="EEX67995.1"/>
    </source>
</evidence>
<dbReference type="Proteomes" id="UP000003671">
    <property type="component" value="Unassembled WGS sequence"/>
</dbReference>
<organism evidence="6 7">
    <name type="scientific">Mitsuokella multacida DSM 20544</name>
    <dbReference type="NCBI Taxonomy" id="500635"/>
    <lineage>
        <taxon>Bacteria</taxon>
        <taxon>Bacillati</taxon>
        <taxon>Bacillota</taxon>
        <taxon>Negativicutes</taxon>
        <taxon>Selenomonadales</taxon>
        <taxon>Selenomonadaceae</taxon>
        <taxon>Mitsuokella</taxon>
    </lineage>
</organism>
<dbReference type="InterPro" id="IPR050950">
    <property type="entry name" value="HTH-type_LysR_regulators"/>
</dbReference>
<comment type="similarity">
    <text evidence="1">Belongs to the LysR transcriptional regulatory family.</text>
</comment>
<dbReference type="InterPro" id="IPR036388">
    <property type="entry name" value="WH-like_DNA-bd_sf"/>
</dbReference>
<gene>
    <name evidence="6" type="ORF">MITSMUL_04995</name>
</gene>
<dbReference type="Gene3D" id="3.40.190.290">
    <property type="match status" value="1"/>
</dbReference>
<keyword evidence="4" id="KW-0804">Transcription</keyword>
<evidence type="ECO:0000256" key="3">
    <source>
        <dbReference type="ARBA" id="ARBA00023125"/>
    </source>
</evidence>
<accession>C9KP40</accession>
<dbReference type="FunFam" id="1.10.10.10:FF:000001">
    <property type="entry name" value="LysR family transcriptional regulator"/>
    <property type="match status" value="1"/>
</dbReference>
<dbReference type="Pfam" id="PF00126">
    <property type="entry name" value="HTH_1"/>
    <property type="match status" value="1"/>
</dbReference>
<dbReference type="STRING" id="500635.MITSMUL_04995"/>
<dbReference type="InterPro" id="IPR000847">
    <property type="entry name" value="LysR_HTH_N"/>
</dbReference>
<dbReference type="SUPFAM" id="SSF53850">
    <property type="entry name" value="Periplasmic binding protein-like II"/>
    <property type="match status" value="1"/>
</dbReference>
<evidence type="ECO:0000259" key="5">
    <source>
        <dbReference type="PROSITE" id="PS50931"/>
    </source>
</evidence>
<dbReference type="AlphaFoldDB" id="C9KP40"/>
<dbReference type="InterPro" id="IPR005119">
    <property type="entry name" value="LysR_subst-bd"/>
</dbReference>
<evidence type="ECO:0000256" key="4">
    <source>
        <dbReference type="ARBA" id="ARBA00023163"/>
    </source>
</evidence>